<protein>
    <recommendedName>
        <fullName evidence="3">Phenylacetic acid catabolic</fullName>
    </recommendedName>
</protein>
<name>A0ABP9XGV8_9DEIO</name>
<proteinExistence type="predicted"/>
<dbReference type="InterPro" id="IPR052703">
    <property type="entry name" value="Aromatic_CoA_ox/epox"/>
</dbReference>
<dbReference type="Gene3D" id="1.20.1260.10">
    <property type="match status" value="1"/>
</dbReference>
<dbReference type="PANTHER" id="PTHR30458:SF0">
    <property type="entry name" value="1,2-PHENYLACETYL-COA EPOXIDASE, SUBUNIT C"/>
    <property type="match status" value="1"/>
</dbReference>
<dbReference type="EMBL" id="BAABRV010000006">
    <property type="protein sequence ID" value="GAA5534141.1"/>
    <property type="molecule type" value="Genomic_DNA"/>
</dbReference>
<accession>A0ABP9XGV8</accession>
<dbReference type="RefSeq" id="WP_345455211.1">
    <property type="nucleotide sequence ID" value="NZ_BAABRV010000006.1"/>
</dbReference>
<dbReference type="Pfam" id="PF05138">
    <property type="entry name" value="PaaA_PaaC"/>
    <property type="match status" value="1"/>
</dbReference>
<dbReference type="SUPFAM" id="SSF47240">
    <property type="entry name" value="Ferritin-like"/>
    <property type="match status" value="1"/>
</dbReference>
<reference evidence="1 2" key="1">
    <citation type="submission" date="2024-02" db="EMBL/GenBank/DDBJ databases">
        <title>Deinococcus aluminii NBRC 112889.</title>
        <authorList>
            <person name="Ichikawa N."/>
            <person name="Katano-Makiyama Y."/>
            <person name="Hidaka K."/>
        </authorList>
    </citation>
    <scope>NUCLEOTIDE SEQUENCE [LARGE SCALE GENOMIC DNA]</scope>
    <source>
        <strain evidence="1 2">NBRC 112889</strain>
    </source>
</reference>
<dbReference type="InterPro" id="IPR007814">
    <property type="entry name" value="PaaA_PaaC"/>
</dbReference>
<evidence type="ECO:0000313" key="1">
    <source>
        <dbReference type="EMBL" id="GAA5534141.1"/>
    </source>
</evidence>
<dbReference type="InterPro" id="IPR012347">
    <property type="entry name" value="Ferritin-like"/>
</dbReference>
<dbReference type="PANTHER" id="PTHR30458">
    <property type="entry name" value="PHENYLACETIC ACID DEGRADATION PROTEIN PAA"/>
    <property type="match status" value="1"/>
</dbReference>
<evidence type="ECO:0000313" key="2">
    <source>
        <dbReference type="Proteomes" id="UP001404956"/>
    </source>
</evidence>
<comment type="caution">
    <text evidence="1">The sequence shown here is derived from an EMBL/GenBank/DDBJ whole genome shotgun (WGS) entry which is preliminary data.</text>
</comment>
<evidence type="ECO:0008006" key="3">
    <source>
        <dbReference type="Google" id="ProtNLM"/>
    </source>
</evidence>
<dbReference type="InterPro" id="IPR009078">
    <property type="entry name" value="Ferritin-like_SF"/>
</dbReference>
<sequence length="253" mass="28525">MTQTETKAAKYATLNDLPQDLRAELFAFLLALTDTKQRLGFQISHWVTGTPALEGAVGAAALAQDELGHARSLYALLRTFPEAPESLSEENDLRSTRVRVHPEALDNRWDTWLKLVAMSVTLDAALQEVFRAARASSFAPLASLAVKISQEEKFHRVFGDTWLARLATLDDTTRDHLQKELDWAYPIAEAWLGNEGEGNLVREGILSESLSDIRPRWRRELEAKVQKSGLTLPAERTDWNHWDAERREVLIPA</sequence>
<keyword evidence="2" id="KW-1185">Reference proteome</keyword>
<dbReference type="Proteomes" id="UP001404956">
    <property type="component" value="Unassembled WGS sequence"/>
</dbReference>
<gene>
    <name evidence="1" type="ORF">Dalu01_02549</name>
</gene>
<organism evidence="1 2">
    <name type="scientific">Deinococcus aluminii</name>
    <dbReference type="NCBI Taxonomy" id="1656885"/>
    <lineage>
        <taxon>Bacteria</taxon>
        <taxon>Thermotogati</taxon>
        <taxon>Deinococcota</taxon>
        <taxon>Deinococci</taxon>
        <taxon>Deinococcales</taxon>
        <taxon>Deinococcaceae</taxon>
        <taxon>Deinococcus</taxon>
    </lineage>
</organism>